<sequence length="492" mass="53166">MKFSTLLFAASAALLPTSFAIEESAKKYLRSGALSAISPSDRSLGSLDDWCPDGFTDQLCIKSGKPGDSNNVEHHAAFEVVHNTNTGNYDWSIDFTDSAAIAQDLVGSDAVALKYAIIPSNEFSIDDTYFNYGGGCKFNQGDDSSCVTNVYQISEVNAWDSVDRIASGTLAPGETLVWYLHINLEVNGSSETSFALPCATATTVDPDLGTFGDQIGVLTLPSPHPSTLTFTDTTDGSSYDLTFVDPSDGEYHFDHVKRNSHGWGWNLYYTAPTDPCTTPPDDPEPPENPQPPQCKPDVVIDNFCTSNIEIFAGQHIPVGIVTLEMAYGVGEYLYTVTLSLLGEVPNAYLETNQESCSIKPYVEDGEEGICENVKTQSGDLSKPINKLPIGKYADKCCLPQEDMSAYDPILIAEGSVTYGNPSSFPLVVHLDLIIGCVEDDPEGGEENKFYYETGFAMGPPDGDCPFTGVELPVKHGWGMGIEIDTSTPTLTR</sequence>
<reference evidence="3 4" key="1">
    <citation type="journal article" date="2021" name="Sci. Rep.">
        <title>The genome of the diatom Chaetoceros tenuissimus carries an ancient integrated fragment of an extant virus.</title>
        <authorList>
            <person name="Hongo Y."/>
            <person name="Kimura K."/>
            <person name="Takaki Y."/>
            <person name="Yoshida Y."/>
            <person name="Baba S."/>
            <person name="Kobayashi G."/>
            <person name="Nagasaki K."/>
            <person name="Hano T."/>
            <person name="Tomaru Y."/>
        </authorList>
    </citation>
    <scope>NUCLEOTIDE SEQUENCE [LARGE SCALE GENOMIC DNA]</scope>
    <source>
        <strain evidence="3 4">NIES-3715</strain>
    </source>
</reference>
<dbReference type="EMBL" id="BLLK01000038">
    <property type="protein sequence ID" value="GFH50002.1"/>
    <property type="molecule type" value="Genomic_DNA"/>
</dbReference>
<comment type="caution">
    <text evidence="3">The sequence shown here is derived from an EMBL/GenBank/DDBJ whole genome shotgun (WGS) entry which is preliminary data.</text>
</comment>
<organism evidence="3 4">
    <name type="scientific">Chaetoceros tenuissimus</name>
    <dbReference type="NCBI Taxonomy" id="426638"/>
    <lineage>
        <taxon>Eukaryota</taxon>
        <taxon>Sar</taxon>
        <taxon>Stramenopiles</taxon>
        <taxon>Ochrophyta</taxon>
        <taxon>Bacillariophyta</taxon>
        <taxon>Coscinodiscophyceae</taxon>
        <taxon>Chaetocerotophycidae</taxon>
        <taxon>Chaetocerotales</taxon>
        <taxon>Chaetocerotaceae</taxon>
        <taxon>Chaetoceros</taxon>
    </lineage>
</organism>
<dbReference type="Proteomes" id="UP001054902">
    <property type="component" value="Unassembled WGS sequence"/>
</dbReference>
<feature type="signal peptide" evidence="2">
    <location>
        <begin position="1"/>
        <end position="20"/>
    </location>
</feature>
<evidence type="ECO:0000256" key="2">
    <source>
        <dbReference type="SAM" id="SignalP"/>
    </source>
</evidence>
<accession>A0AAD3CQ39</accession>
<feature type="region of interest" description="Disordered" evidence="1">
    <location>
        <begin position="274"/>
        <end position="293"/>
    </location>
</feature>
<evidence type="ECO:0000313" key="4">
    <source>
        <dbReference type="Proteomes" id="UP001054902"/>
    </source>
</evidence>
<name>A0AAD3CQ39_9STRA</name>
<gene>
    <name evidence="3" type="ORF">CTEN210_06478</name>
</gene>
<keyword evidence="4" id="KW-1185">Reference proteome</keyword>
<dbReference type="AlphaFoldDB" id="A0AAD3CQ39"/>
<keyword evidence="2" id="KW-0732">Signal</keyword>
<evidence type="ECO:0000313" key="3">
    <source>
        <dbReference type="EMBL" id="GFH50002.1"/>
    </source>
</evidence>
<evidence type="ECO:0000256" key="1">
    <source>
        <dbReference type="SAM" id="MobiDB-lite"/>
    </source>
</evidence>
<feature type="chain" id="PRO_5042006692" evidence="2">
    <location>
        <begin position="21"/>
        <end position="492"/>
    </location>
</feature>
<proteinExistence type="predicted"/>
<protein>
    <submittedName>
        <fullName evidence="3">Uncharacterized protein</fullName>
    </submittedName>
</protein>